<reference evidence="1 2" key="1">
    <citation type="journal article" date="2013" name="PLoS ONE">
        <title>Lactobacillus paracasei comparative genomics: towards species pan-genome definition and exploitation of diversity.</title>
        <authorList>
            <person name="Smokvina T."/>
            <person name="Wels M."/>
            <person name="Polka J."/>
            <person name="Chervaux C."/>
            <person name="Brisse S."/>
            <person name="Boekhorst J."/>
            <person name="van Hylckama Vlieg J.E."/>
            <person name="Siezen R.J."/>
        </authorList>
    </citation>
    <scope>NUCLEOTIDE SEQUENCE [LARGE SCALE GENOMIC DNA]</scope>
    <source>
        <strain evidence="1 2">Lpp126</strain>
    </source>
</reference>
<dbReference type="Gene3D" id="3.40.630.10">
    <property type="entry name" value="Zn peptidases"/>
    <property type="match status" value="1"/>
</dbReference>
<evidence type="ECO:0000313" key="1">
    <source>
        <dbReference type="EMBL" id="EPC76034.1"/>
    </source>
</evidence>
<dbReference type="Proteomes" id="UP000014243">
    <property type="component" value="Unassembled WGS sequence"/>
</dbReference>
<protein>
    <submittedName>
        <fullName evidence="1">Amidohydrolase</fullName>
    </submittedName>
</protein>
<dbReference type="InterPro" id="IPR052030">
    <property type="entry name" value="Peptidase_M20/M20A_hydrolases"/>
</dbReference>
<evidence type="ECO:0000313" key="2">
    <source>
        <dbReference type="Proteomes" id="UP000014243"/>
    </source>
</evidence>
<organism evidence="1 2">
    <name type="scientific">Lacticaseibacillus paracasei subsp. paracasei Lpp126</name>
    <dbReference type="NCBI Taxonomy" id="1256206"/>
    <lineage>
        <taxon>Bacteria</taxon>
        <taxon>Bacillati</taxon>
        <taxon>Bacillota</taxon>
        <taxon>Bacilli</taxon>
        <taxon>Lactobacillales</taxon>
        <taxon>Lactobacillaceae</taxon>
        <taxon>Lacticaseibacillus</taxon>
    </lineage>
</organism>
<dbReference type="GO" id="GO:0046657">
    <property type="term" value="P:folic acid catabolic process"/>
    <property type="evidence" value="ECO:0007669"/>
    <property type="project" value="TreeGrafter"/>
</dbReference>
<dbReference type="GO" id="GO:0005737">
    <property type="term" value="C:cytoplasm"/>
    <property type="evidence" value="ECO:0007669"/>
    <property type="project" value="TreeGrafter"/>
</dbReference>
<dbReference type="EMBL" id="ANKC01000555">
    <property type="protein sequence ID" value="EPC76034.1"/>
    <property type="molecule type" value="Genomic_DNA"/>
</dbReference>
<dbReference type="AlphaFoldDB" id="S2RFU9"/>
<name>S2RFU9_LACPA</name>
<gene>
    <name evidence="1" type="ORF">Lpp126_07892</name>
</gene>
<comment type="caution">
    <text evidence="1">The sequence shown here is derived from an EMBL/GenBank/DDBJ whole genome shotgun (WGS) entry which is preliminary data.</text>
</comment>
<dbReference type="GO" id="GO:0071713">
    <property type="term" value="F:para-aminobenzoyl-glutamate hydrolase activity"/>
    <property type="evidence" value="ECO:0007669"/>
    <property type="project" value="TreeGrafter"/>
</dbReference>
<dbReference type="SUPFAM" id="SSF53187">
    <property type="entry name" value="Zn-dependent exopeptidases"/>
    <property type="match status" value="1"/>
</dbReference>
<dbReference type="PANTHER" id="PTHR30575">
    <property type="entry name" value="PEPTIDASE M20"/>
    <property type="match status" value="1"/>
</dbReference>
<dbReference type="GO" id="GO:0016805">
    <property type="term" value="F:dipeptidase activity"/>
    <property type="evidence" value="ECO:0007669"/>
    <property type="project" value="TreeGrafter"/>
</dbReference>
<dbReference type="PANTHER" id="PTHR30575:SF0">
    <property type="entry name" value="XAA-ARG DIPEPTIDASE"/>
    <property type="match status" value="1"/>
</dbReference>
<proteinExistence type="predicted"/>
<sequence>MDAKERLMQIVEDKQNEFIKASDQIWHTPETRFAVEKSVQPYYDVLEKEGFEIKKGIADMDYSFEATWGKGKPVIGMLAEYDALGN</sequence>
<keyword evidence="1" id="KW-0378">Hydrolase</keyword>
<accession>S2RFU9</accession>
<feature type="non-terminal residue" evidence="1">
    <location>
        <position position="86"/>
    </location>
</feature>